<dbReference type="InterPro" id="IPR042302">
    <property type="entry name" value="E1_FCCH_sf"/>
</dbReference>
<reference evidence="1" key="1">
    <citation type="submission" date="2021-02" db="EMBL/GenBank/DDBJ databases">
        <authorList>
            <person name="Dougan E. K."/>
            <person name="Rhodes N."/>
            <person name="Thang M."/>
            <person name="Chan C."/>
        </authorList>
    </citation>
    <scope>NUCLEOTIDE SEQUENCE</scope>
</reference>
<keyword evidence="2" id="KW-1185">Reference proteome</keyword>
<dbReference type="Gene3D" id="2.40.30.180">
    <property type="entry name" value="Ubiquitin-activating enzyme E1, FCCH domain"/>
    <property type="match status" value="1"/>
</dbReference>
<comment type="caution">
    <text evidence="1">The sequence shown here is derived from an EMBL/GenBank/DDBJ whole genome shotgun (WGS) entry which is preliminary data.</text>
</comment>
<gene>
    <name evidence="1" type="primary">mask</name>
    <name evidence="1" type="ORF">SNAT2548_LOCUS16158</name>
</gene>
<dbReference type="EMBL" id="CAJNDS010002076">
    <property type="protein sequence ID" value="CAE7307586.1"/>
    <property type="molecule type" value="Genomic_DNA"/>
</dbReference>
<sequence length="180" mass="19329">MDANGQAPMVRLVESIEQGQEALVRLSVPDGQAPGSLPEGCYVEFADVRGCDGISTHQEPSPCGEHVTAWKISSKPGDPVNSIRIGDTSSFPPYISGGLVTEKKVGVPYAFKSLAESLKDPGMPFDNMVGTDMINFGANLRGRGGGIGIVSQPKTYSSEYLDKGLFRRIVRRNMRVRGPT</sequence>
<protein>
    <submittedName>
        <fullName evidence="1">Mask protein</fullName>
    </submittedName>
</protein>
<organism evidence="1 2">
    <name type="scientific">Symbiodinium natans</name>
    <dbReference type="NCBI Taxonomy" id="878477"/>
    <lineage>
        <taxon>Eukaryota</taxon>
        <taxon>Sar</taxon>
        <taxon>Alveolata</taxon>
        <taxon>Dinophyceae</taxon>
        <taxon>Suessiales</taxon>
        <taxon>Symbiodiniaceae</taxon>
        <taxon>Symbiodinium</taxon>
    </lineage>
</organism>
<proteinExistence type="predicted"/>
<evidence type="ECO:0000313" key="2">
    <source>
        <dbReference type="Proteomes" id="UP000604046"/>
    </source>
</evidence>
<name>A0A812N889_9DINO</name>
<dbReference type="Proteomes" id="UP000604046">
    <property type="component" value="Unassembled WGS sequence"/>
</dbReference>
<evidence type="ECO:0000313" key="1">
    <source>
        <dbReference type="EMBL" id="CAE7307586.1"/>
    </source>
</evidence>
<accession>A0A812N889</accession>
<dbReference type="AlphaFoldDB" id="A0A812N889"/>
<dbReference type="OrthoDB" id="10252231at2759"/>